<sequence length="78" mass="8260">MLGVSHCAVTGPESITQCSACGAEMSCMGTTGCWCMTRERALPVTEAGVSGCLCPPCLDRAIARLKISRHEKAKSQDR</sequence>
<dbReference type="Proteomes" id="UP000321746">
    <property type="component" value="Unassembled WGS sequence"/>
</dbReference>
<organism evidence="1 2">
    <name type="scientific">Acetobacter oeni</name>
    <dbReference type="NCBI Taxonomy" id="304077"/>
    <lineage>
        <taxon>Bacteria</taxon>
        <taxon>Pseudomonadati</taxon>
        <taxon>Pseudomonadota</taxon>
        <taxon>Alphaproteobacteria</taxon>
        <taxon>Acetobacterales</taxon>
        <taxon>Acetobacteraceae</taxon>
        <taxon>Acetobacter</taxon>
    </lineage>
</organism>
<proteinExistence type="predicted"/>
<protein>
    <recommendedName>
        <fullName evidence="3">Cysteine-rich CWC</fullName>
    </recommendedName>
</protein>
<reference evidence="1 2" key="1">
    <citation type="submission" date="2019-07" db="EMBL/GenBank/DDBJ databases">
        <title>Whole genome shotgun sequence of Acetobacter oeni NBRC 105207.</title>
        <authorList>
            <person name="Hosoyama A."/>
            <person name="Uohara A."/>
            <person name="Ohji S."/>
            <person name="Ichikawa N."/>
        </authorList>
    </citation>
    <scope>NUCLEOTIDE SEQUENCE [LARGE SCALE GENOMIC DNA]</scope>
    <source>
        <strain evidence="1 2">NBRC 105207</strain>
    </source>
</reference>
<dbReference type="EMBL" id="BJYG01000001">
    <property type="protein sequence ID" value="GEN61942.1"/>
    <property type="molecule type" value="Genomic_DNA"/>
</dbReference>
<dbReference type="RefSeq" id="WP_146884964.1">
    <property type="nucleotide sequence ID" value="NZ_BJYG01000001.1"/>
</dbReference>
<dbReference type="OrthoDB" id="7276039at2"/>
<evidence type="ECO:0000313" key="2">
    <source>
        <dbReference type="Proteomes" id="UP000321746"/>
    </source>
</evidence>
<evidence type="ECO:0008006" key="3">
    <source>
        <dbReference type="Google" id="ProtNLM"/>
    </source>
</evidence>
<accession>A0A511XG68</accession>
<comment type="caution">
    <text evidence="1">The sequence shown here is derived from an EMBL/GenBank/DDBJ whole genome shotgun (WGS) entry which is preliminary data.</text>
</comment>
<keyword evidence="2" id="KW-1185">Reference proteome</keyword>
<dbReference type="AlphaFoldDB" id="A0A511XG68"/>
<name>A0A511XG68_9PROT</name>
<evidence type="ECO:0000313" key="1">
    <source>
        <dbReference type="EMBL" id="GEN61942.1"/>
    </source>
</evidence>
<gene>
    <name evidence="1" type="ORF">AOE01nite_01660</name>
</gene>